<keyword evidence="2" id="KW-0722">Serine protease inhibitor</keyword>
<dbReference type="HOGENOM" id="CLU_156801_2_1_1"/>
<evidence type="ECO:0000256" key="2">
    <source>
        <dbReference type="ARBA" id="ARBA00022900"/>
    </source>
</evidence>
<gene>
    <name evidence="6 8" type="ORF">C10G8.4</name>
    <name evidence="6" type="ORF">CELE_C10G8.4</name>
</gene>
<dbReference type="UCSC" id="C10G8.4">
    <property type="organism name" value="c. elegans"/>
</dbReference>
<dbReference type="InterPro" id="IPR036084">
    <property type="entry name" value="Ser_inhib-like_sf"/>
</dbReference>
<proteinExistence type="evidence at protein level"/>
<dbReference type="WormBase" id="C10G8.4">
    <property type="protein sequence ID" value="CE08075"/>
    <property type="gene ID" value="WBGene00015683"/>
</dbReference>
<dbReference type="Proteomes" id="UP000001940">
    <property type="component" value="Chromosome V"/>
</dbReference>
<dbReference type="Gene3D" id="2.10.25.10">
    <property type="entry name" value="Laminin"/>
    <property type="match status" value="1"/>
</dbReference>
<dbReference type="PeptideAtlas" id="Q94162"/>
<evidence type="ECO:0000256" key="3">
    <source>
        <dbReference type="ARBA" id="ARBA00023157"/>
    </source>
</evidence>
<keyword evidence="4" id="KW-0732">Signal</keyword>
<dbReference type="AlphaFoldDB" id="Q94162"/>
<dbReference type="SMR" id="Q94162"/>
<dbReference type="SUPFAM" id="SSF57567">
    <property type="entry name" value="Serine protease inhibitors"/>
    <property type="match status" value="1"/>
</dbReference>
<dbReference type="CTD" id="182503"/>
<dbReference type="Pfam" id="PF01826">
    <property type="entry name" value="TIL"/>
    <property type="match status" value="1"/>
</dbReference>
<dbReference type="InterPro" id="IPR002919">
    <property type="entry name" value="TIL_dom"/>
</dbReference>
<sequence>MLPISTVLFHSEIFVKMKFLIILLVAIVTITAAQGRYQRCPSNEEFRSCGTACEPTCQNPNPQVCTLQCILNVCQCSQGFVRGPNGCVPPQDCFVYGK</sequence>
<organism evidence="6 7">
    <name type="scientific">Caenorhabditis elegans</name>
    <dbReference type="NCBI Taxonomy" id="6239"/>
    <lineage>
        <taxon>Eukaryota</taxon>
        <taxon>Metazoa</taxon>
        <taxon>Ecdysozoa</taxon>
        <taxon>Nematoda</taxon>
        <taxon>Chromadorea</taxon>
        <taxon>Rhabditida</taxon>
        <taxon>Rhabditina</taxon>
        <taxon>Rhabditomorpha</taxon>
        <taxon>Rhabditoidea</taxon>
        <taxon>Rhabditidae</taxon>
        <taxon>Peloderinae</taxon>
        <taxon>Caenorhabditis</taxon>
    </lineage>
</organism>
<keyword evidence="3" id="KW-1015">Disulfide bond</keyword>
<feature type="domain" description="TIL" evidence="5">
    <location>
        <begin position="40"/>
        <end position="93"/>
    </location>
</feature>
<dbReference type="EMBL" id="BX284605">
    <property type="protein sequence ID" value="CCD64159.1"/>
    <property type="molecule type" value="Genomic_DNA"/>
</dbReference>
<dbReference type="InParanoid" id="Q94162"/>
<dbReference type="OrthoDB" id="5912264at2759"/>
<dbReference type="STRING" id="6239.C10G8.4.1"/>
<dbReference type="PhylomeDB" id="Q94162"/>
<dbReference type="AGR" id="WB:WBGene00015683"/>
<dbReference type="InterPro" id="IPR051368">
    <property type="entry name" value="SerProtInhib-TIL_Domain"/>
</dbReference>
<evidence type="ECO:0000313" key="6">
    <source>
        <dbReference type="EMBL" id="CCD64159.1"/>
    </source>
</evidence>
<dbReference type="PANTHER" id="PTHR23259">
    <property type="entry name" value="RIDDLE"/>
    <property type="match status" value="1"/>
</dbReference>
<evidence type="ECO:0000259" key="5">
    <source>
        <dbReference type="Pfam" id="PF01826"/>
    </source>
</evidence>
<keyword evidence="9" id="KW-1267">Proteomics identification</keyword>
<evidence type="ECO:0000313" key="8">
    <source>
        <dbReference type="WormBase" id="C10G8.4"/>
    </source>
</evidence>
<keyword evidence="7" id="KW-1185">Reference proteome</keyword>
<accession>Q94162</accession>
<evidence type="ECO:0000256" key="1">
    <source>
        <dbReference type="ARBA" id="ARBA00022690"/>
    </source>
</evidence>
<dbReference type="PaxDb" id="6239-C10G8.4"/>
<dbReference type="eggNOG" id="ENOG502SWNJ">
    <property type="taxonomic scope" value="Eukaryota"/>
</dbReference>
<reference evidence="6 7" key="1">
    <citation type="journal article" date="1998" name="Science">
        <title>Genome sequence of the nematode C. elegans: a platform for investigating biology.</title>
        <authorList>
            <consortium name="The C. elegans sequencing consortium"/>
            <person name="Sulson J.E."/>
            <person name="Waterston R."/>
        </authorList>
    </citation>
    <scope>NUCLEOTIDE SEQUENCE [LARGE SCALE GENOMIC DNA]</scope>
    <source>
        <strain evidence="6 7">Bristol N2</strain>
    </source>
</reference>
<feature type="chain" id="PRO_5004319878" evidence="4">
    <location>
        <begin position="36"/>
        <end position="98"/>
    </location>
</feature>
<dbReference type="GeneID" id="182503"/>
<evidence type="ECO:0007829" key="9">
    <source>
        <dbReference type="PeptideAtlas" id="Q94162"/>
    </source>
</evidence>
<dbReference type="GO" id="GO:0004867">
    <property type="term" value="F:serine-type endopeptidase inhibitor activity"/>
    <property type="evidence" value="ECO:0007669"/>
    <property type="project" value="UniProtKB-KW"/>
</dbReference>
<dbReference type="KEGG" id="cel:CELE_C10G8.4"/>
<dbReference type="CDD" id="cd19941">
    <property type="entry name" value="TIL"/>
    <property type="match status" value="1"/>
</dbReference>
<evidence type="ECO:0000256" key="4">
    <source>
        <dbReference type="SAM" id="SignalP"/>
    </source>
</evidence>
<keyword evidence="1" id="KW-0646">Protease inhibitor</keyword>
<dbReference type="RefSeq" id="NP_504416.1">
    <property type="nucleotide sequence ID" value="NM_072015.4"/>
</dbReference>
<dbReference type="Bgee" id="WBGene00015683">
    <property type="expression patterns" value="Expressed in adult organism and 2 other cell types or tissues"/>
</dbReference>
<protein>
    <submittedName>
        <fullName evidence="6">TIL domain-containing protein</fullName>
    </submittedName>
</protein>
<dbReference type="PANTHER" id="PTHR23259:SF70">
    <property type="entry name" value="ACCESSORY GLAND PROTEIN ACP62F-RELATED"/>
    <property type="match status" value="1"/>
</dbReference>
<feature type="signal peptide" evidence="4">
    <location>
        <begin position="1"/>
        <end position="35"/>
    </location>
</feature>
<name>Q94162_CAEEL</name>
<dbReference type="PIR" id="C89046">
    <property type="entry name" value="C89046"/>
</dbReference>
<dbReference type="OMA" id="NETFLPC"/>
<evidence type="ECO:0000313" key="7">
    <source>
        <dbReference type="Proteomes" id="UP000001940"/>
    </source>
</evidence>